<proteinExistence type="predicted"/>
<feature type="signal peptide" evidence="1">
    <location>
        <begin position="1"/>
        <end position="28"/>
    </location>
</feature>
<dbReference type="Proteomes" id="UP000183940">
    <property type="component" value="Unassembled WGS sequence"/>
</dbReference>
<evidence type="ECO:0000256" key="1">
    <source>
        <dbReference type="SAM" id="SignalP"/>
    </source>
</evidence>
<dbReference type="NCBIfam" id="NF038121">
    <property type="entry name" value="PEP_CTERM_LEVG"/>
    <property type="match status" value="1"/>
</dbReference>
<keyword evidence="3" id="KW-1185">Reference proteome</keyword>
<evidence type="ECO:0008006" key="4">
    <source>
        <dbReference type="Google" id="ProtNLM"/>
    </source>
</evidence>
<organism evidence="2 3">
    <name type="scientific">Roseofilum reptotaenium AO1-A</name>
    <dbReference type="NCBI Taxonomy" id="1925591"/>
    <lineage>
        <taxon>Bacteria</taxon>
        <taxon>Bacillati</taxon>
        <taxon>Cyanobacteriota</taxon>
        <taxon>Cyanophyceae</taxon>
        <taxon>Desertifilales</taxon>
        <taxon>Desertifilaceae</taxon>
        <taxon>Roseofilum</taxon>
    </lineage>
</organism>
<reference evidence="2" key="1">
    <citation type="submission" date="2016-10" db="EMBL/GenBank/DDBJ databases">
        <title>CRISPR-Cas defence system in Roseofilum reptotaenium: evidence of a bacteriophage-cyanobacterium arms race in the coral black band disease.</title>
        <authorList>
            <person name="Buerger P."/>
            <person name="Wood-Charlson E.M."/>
            <person name="Weynberg K.D."/>
            <person name="Willis B."/>
            <person name="Van Oppen M.J."/>
        </authorList>
    </citation>
    <scope>NUCLEOTIDE SEQUENCE [LARGE SCALE GENOMIC DNA]</scope>
    <source>
        <strain evidence="2">AO1-A</strain>
    </source>
</reference>
<sequence length="232" mass="24638">MANYFSQFTISATTATLAVTLLGSSALAGNLVPQEEGEFDVGFGCLESCIALPDLIESIESLVDASTGARSRLFVDDVTNGGNTYTDGTDTVSFEPVDMGTNSSGFWYRPVDTEENGQLEVGTFRFTFTEVLSNLTIDFFDTEVWNQTGVVSVNGMTQDSYLRGMGDGNTQSLTFSDVSTITLKLGYDFETGTGDGVNFRLDSPVSVPEPASVLGLGVVAALGAFGLRKRSA</sequence>
<dbReference type="EMBL" id="MLAW01000029">
    <property type="protein sequence ID" value="OJJ24525.1"/>
    <property type="molecule type" value="Genomic_DNA"/>
</dbReference>
<gene>
    <name evidence="2" type="ORF">BI308_16055</name>
</gene>
<name>A0A1L9QPC4_9CYAN</name>
<protein>
    <recommendedName>
        <fullName evidence="4">PEP-CTERM protein-sorting domain-containing protein</fullName>
    </recommendedName>
</protein>
<dbReference type="AlphaFoldDB" id="A0A1L9QPC4"/>
<feature type="chain" id="PRO_5013109574" description="PEP-CTERM protein-sorting domain-containing protein" evidence="1">
    <location>
        <begin position="29"/>
        <end position="232"/>
    </location>
</feature>
<evidence type="ECO:0000313" key="2">
    <source>
        <dbReference type="EMBL" id="OJJ24525.1"/>
    </source>
</evidence>
<dbReference type="InterPro" id="IPR013424">
    <property type="entry name" value="Ice-binding_C"/>
</dbReference>
<comment type="caution">
    <text evidence="2">The sequence shown here is derived from an EMBL/GenBank/DDBJ whole genome shotgun (WGS) entry which is preliminary data.</text>
</comment>
<evidence type="ECO:0000313" key="3">
    <source>
        <dbReference type="Proteomes" id="UP000183940"/>
    </source>
</evidence>
<dbReference type="NCBIfam" id="TIGR02595">
    <property type="entry name" value="PEP_CTERM"/>
    <property type="match status" value="1"/>
</dbReference>
<keyword evidence="1" id="KW-0732">Signal</keyword>
<accession>A0A1L9QPC4</accession>